<evidence type="ECO:0000256" key="2">
    <source>
        <dbReference type="ARBA" id="ARBA00023027"/>
    </source>
</evidence>
<sequence>MKVACVGGGPASLYFSILMKRTDPSHDITVYERNPAGSTYGWGVTYWDELLDNLRGADPESAQAIDESSVRWDSWAAHLDDRAVVTVENGEEGFGLGRHRLLSILTERALSLGVRVEFEREIAAEEEVAGADLVIAGDGVNSGLRERHAEHFGTEVAVGRNMYIWLGTTRVFEAFTFAFVETECGWIWCYGYPFSEGQSTCVVECSPATWSGLGFGEANEADCLGLLEKLFAGMLDGHPLVGRAQADGGAHWLNFRTVTNRTWFRGNLVLLGDAAHTTHYSIGAGTALALEDAAFLVGALHGGMELEPALAGFERGRQVAIRGSQRAARYSARWYESLPRYIGLPPEQLIAVLGQRHSRLLPHVPPRLFYRLDRLSGWWGSLRGGDH</sequence>
<reference evidence="3" key="1">
    <citation type="journal article" date="2014" name="Int. J. Syst. Evol. Microbiol.">
        <title>Complete genome sequence of Corynebacterium casei LMG S-19264T (=DSM 44701T), isolated from a smear-ripened cheese.</title>
        <authorList>
            <consortium name="US DOE Joint Genome Institute (JGI-PGF)"/>
            <person name="Walter F."/>
            <person name="Albersmeier A."/>
            <person name="Kalinowski J."/>
            <person name="Ruckert C."/>
        </authorList>
    </citation>
    <scope>NUCLEOTIDE SEQUENCE</scope>
    <source>
        <strain evidence="3">CGMCC 4.7368</strain>
    </source>
</reference>
<comment type="caution">
    <text evidence="3">The sequence shown here is derived from an EMBL/GenBank/DDBJ whole genome shotgun (WGS) entry which is preliminary data.</text>
</comment>
<dbReference type="RefSeq" id="WP_189122782.1">
    <property type="nucleotide sequence ID" value="NZ_BMNH01000002.1"/>
</dbReference>
<keyword evidence="2" id="KW-0520">NAD</keyword>
<reference evidence="3" key="2">
    <citation type="submission" date="2020-09" db="EMBL/GenBank/DDBJ databases">
        <authorList>
            <person name="Sun Q."/>
            <person name="Zhou Y."/>
        </authorList>
    </citation>
    <scope>NUCLEOTIDE SEQUENCE</scope>
    <source>
        <strain evidence="3">CGMCC 4.7368</strain>
    </source>
</reference>
<dbReference type="EMBL" id="BMNH01000002">
    <property type="protein sequence ID" value="GGO63336.1"/>
    <property type="molecule type" value="Genomic_DNA"/>
</dbReference>
<evidence type="ECO:0000256" key="1">
    <source>
        <dbReference type="ARBA" id="ARBA00023002"/>
    </source>
</evidence>
<keyword evidence="3" id="KW-0503">Monooxygenase</keyword>
<dbReference type="Gene3D" id="3.30.9.20">
    <property type="match status" value="1"/>
</dbReference>
<name>A0A917YPK3_9ACTN</name>
<dbReference type="Proteomes" id="UP000646523">
    <property type="component" value="Unassembled WGS sequence"/>
</dbReference>
<dbReference type="PRINTS" id="PR00420">
    <property type="entry name" value="RNGMNOXGNASE"/>
</dbReference>
<keyword evidence="4" id="KW-1185">Reference proteome</keyword>
<proteinExistence type="predicted"/>
<dbReference type="InterPro" id="IPR050631">
    <property type="entry name" value="PheA/TfdB_FAD_monoxygenase"/>
</dbReference>
<dbReference type="Gene3D" id="3.50.50.60">
    <property type="entry name" value="FAD/NAD(P)-binding domain"/>
    <property type="match status" value="1"/>
</dbReference>
<dbReference type="AlphaFoldDB" id="A0A917YPK3"/>
<organism evidence="3 4">
    <name type="scientific">Nonomuraea cavernae</name>
    <dbReference type="NCBI Taxonomy" id="2045107"/>
    <lineage>
        <taxon>Bacteria</taxon>
        <taxon>Bacillati</taxon>
        <taxon>Actinomycetota</taxon>
        <taxon>Actinomycetes</taxon>
        <taxon>Streptosporangiales</taxon>
        <taxon>Streptosporangiaceae</taxon>
        <taxon>Nonomuraea</taxon>
    </lineage>
</organism>
<dbReference type="InterPro" id="IPR036188">
    <property type="entry name" value="FAD/NAD-bd_sf"/>
</dbReference>
<dbReference type="PANTHER" id="PTHR43476">
    <property type="entry name" value="3-(3-HYDROXY-PHENYL)PROPIONATE/3-HYDROXYCINNAMIC ACID HYDROXYLASE"/>
    <property type="match status" value="1"/>
</dbReference>
<dbReference type="PANTHER" id="PTHR43476:SF4">
    <property type="entry name" value="BLR0106 PROTEIN"/>
    <property type="match status" value="1"/>
</dbReference>
<evidence type="ECO:0000313" key="4">
    <source>
        <dbReference type="Proteomes" id="UP000646523"/>
    </source>
</evidence>
<gene>
    <name evidence="3" type="ORF">GCM10012289_10160</name>
</gene>
<accession>A0A917YPK3</accession>
<evidence type="ECO:0000313" key="3">
    <source>
        <dbReference type="EMBL" id="GGO63336.1"/>
    </source>
</evidence>
<protein>
    <submittedName>
        <fullName evidence="3">FAD-binding monooxygenase</fullName>
    </submittedName>
</protein>
<keyword evidence="1" id="KW-0560">Oxidoreductase</keyword>
<dbReference type="GO" id="GO:0004497">
    <property type="term" value="F:monooxygenase activity"/>
    <property type="evidence" value="ECO:0007669"/>
    <property type="project" value="UniProtKB-KW"/>
</dbReference>
<dbReference type="SUPFAM" id="SSF51905">
    <property type="entry name" value="FAD/NAD(P)-binding domain"/>
    <property type="match status" value="1"/>
</dbReference>